<comment type="caution">
    <text evidence="8">The sequence shown here is derived from an EMBL/GenBank/DDBJ whole genome shotgun (WGS) entry which is preliminary data.</text>
</comment>
<dbReference type="Gene3D" id="1.10.8.430">
    <property type="entry name" value="Helical domain of apoptotic protease-activating factors"/>
    <property type="match status" value="1"/>
</dbReference>
<dbReference type="InterPro" id="IPR050905">
    <property type="entry name" value="Plant_NBS-LRR"/>
</dbReference>
<dbReference type="InterPro" id="IPR057135">
    <property type="entry name" value="At4g27190-like_LRR"/>
</dbReference>
<feature type="domain" description="Disease resistance protein At4g27190-like leucine-rich repeats" evidence="7">
    <location>
        <begin position="747"/>
        <end position="864"/>
    </location>
</feature>
<evidence type="ECO:0000256" key="1">
    <source>
        <dbReference type="ARBA" id="ARBA00008894"/>
    </source>
</evidence>
<accession>A0AAV1RVQ7</accession>
<protein>
    <recommendedName>
        <fullName evidence="10">AAA+ ATPase domain-containing protein</fullName>
    </recommendedName>
</protein>
<dbReference type="InterPro" id="IPR027417">
    <property type="entry name" value="P-loop_NTPase"/>
</dbReference>
<evidence type="ECO:0000256" key="5">
    <source>
        <dbReference type="SAM" id="Coils"/>
    </source>
</evidence>
<dbReference type="InterPro" id="IPR042197">
    <property type="entry name" value="Apaf_helical"/>
</dbReference>
<evidence type="ECO:0000256" key="2">
    <source>
        <dbReference type="ARBA" id="ARBA00022741"/>
    </source>
</evidence>
<dbReference type="Proteomes" id="UP001314170">
    <property type="component" value="Unassembled WGS sequence"/>
</dbReference>
<dbReference type="EMBL" id="CAWUPB010001160">
    <property type="protein sequence ID" value="CAK7340771.1"/>
    <property type="molecule type" value="Genomic_DNA"/>
</dbReference>
<evidence type="ECO:0000256" key="4">
    <source>
        <dbReference type="ARBA" id="ARBA00022840"/>
    </source>
</evidence>
<dbReference type="GO" id="GO:0006952">
    <property type="term" value="P:defense response"/>
    <property type="evidence" value="ECO:0007669"/>
    <property type="project" value="UniProtKB-KW"/>
</dbReference>
<dbReference type="InterPro" id="IPR002182">
    <property type="entry name" value="NB-ARC"/>
</dbReference>
<feature type="coiled-coil region" evidence="5">
    <location>
        <begin position="35"/>
        <end position="62"/>
    </location>
</feature>
<comment type="similarity">
    <text evidence="1">Belongs to the disease resistance NB-LRR family.</text>
</comment>
<sequence length="957" mass="108348">MAQDIVLAVLYPIVDNTIGPIKAHICYALYCKSNLRSLKEEVGKLKNEREKLQHLVDEERRNGKVIEQDVDRWLLEVDRIIESREREHVGDEDRAKKKCFVGLCPNFKTRYQLGKKAKGELSTVTIKLEEQTKFGSISYRAAPAGTSAMSVKGYQAMPSRIPIFMEIMNALKLADVKMVGVYGMGGMGKTTLVKEVAVEATKTKLFDQFIVATVTQNQDITKIQGQIADQLGLTFNEESEWGRACRLRDRLKKEKKILIVLDDLWTRLDLDAVGISFEDEQKECKILLTSREFDVLSIGMDVQKNFRLRNLQEEEAWDLFKNTAGGNVENPDVQSVALRIATMCAGLPVAIVTIAKALKDKSLFQWKDALRELQKPSPRNFTGAPGEVYNAIELSYKHLESEELKSTFLLCSRMGYNASIEDLLKYGIGLGLFLDVATIDEARNKVYSLVHKLKNSCLLLDSKTSQQFSIHDVVRDVAISIAFRDRDVCVKSSNEVESQWPDRDSLKYTEIWLHGNNIRLSGDLKHPLLKVFSMNCEEPSLEIPGNIFGGMQKLKVLGLTNFSLPSLPSSLHLLKNLCSLCLHQSSLGEIAIIGELKNLEILSFVKSTIKHLPREIGELTKLKLLDLSDCSELEVISPTIISRLSLLQELCMGNSFHQWDIGPNNVSLVELEHLSRLTKLEIHIPDSRVISKDFSKNLERYRIVIGGDWSWNRNSDGVCETLRKLKLNLKESTDHLKHEILLLLKRTEDLILLEVNGVKSVIELDKEGFLHLKRLRVGDSPEVQYIIDMINGIPSNIPLFLMLEYLYLYNLASLEKIYLGKLRARSFGKLKILQVRNCGKLRSLFSFSMALGFLQLQSITITSCWNMEEIVAEESEEFDNKATNVTEFTQLRTMSLDNLPLLRNFCSGQKTSSLSQTHPKSTTSGMELGEMTLEDDMQSPTPLFDEKVFAYPSLHIT</sequence>
<gene>
    <name evidence="8" type="ORF">DCAF_LOCUS15857</name>
</gene>
<proteinExistence type="inferred from homology"/>
<evidence type="ECO:0000313" key="8">
    <source>
        <dbReference type="EMBL" id="CAK7340771.1"/>
    </source>
</evidence>
<organism evidence="8 9">
    <name type="scientific">Dovyalis caffra</name>
    <dbReference type="NCBI Taxonomy" id="77055"/>
    <lineage>
        <taxon>Eukaryota</taxon>
        <taxon>Viridiplantae</taxon>
        <taxon>Streptophyta</taxon>
        <taxon>Embryophyta</taxon>
        <taxon>Tracheophyta</taxon>
        <taxon>Spermatophyta</taxon>
        <taxon>Magnoliopsida</taxon>
        <taxon>eudicotyledons</taxon>
        <taxon>Gunneridae</taxon>
        <taxon>Pentapetalae</taxon>
        <taxon>rosids</taxon>
        <taxon>fabids</taxon>
        <taxon>Malpighiales</taxon>
        <taxon>Salicaceae</taxon>
        <taxon>Flacourtieae</taxon>
        <taxon>Dovyalis</taxon>
    </lineage>
</organism>
<keyword evidence="3" id="KW-0611">Plant defense</keyword>
<dbReference type="Pfam" id="PF00931">
    <property type="entry name" value="NB-ARC"/>
    <property type="match status" value="1"/>
</dbReference>
<dbReference type="GO" id="GO:0005524">
    <property type="term" value="F:ATP binding"/>
    <property type="evidence" value="ECO:0007669"/>
    <property type="project" value="UniProtKB-KW"/>
</dbReference>
<dbReference type="Gene3D" id="3.80.10.10">
    <property type="entry name" value="Ribonuclease Inhibitor"/>
    <property type="match status" value="1"/>
</dbReference>
<evidence type="ECO:0000259" key="7">
    <source>
        <dbReference type="Pfam" id="PF23247"/>
    </source>
</evidence>
<dbReference type="PANTHER" id="PTHR33463">
    <property type="entry name" value="NB-ARC DOMAIN-CONTAINING PROTEIN-RELATED"/>
    <property type="match status" value="1"/>
</dbReference>
<dbReference type="SUPFAM" id="SSF52058">
    <property type="entry name" value="L domain-like"/>
    <property type="match status" value="1"/>
</dbReference>
<name>A0AAV1RVQ7_9ROSI</name>
<keyword evidence="5" id="KW-0175">Coiled coil</keyword>
<keyword evidence="2" id="KW-0547">Nucleotide-binding</keyword>
<evidence type="ECO:0000313" key="9">
    <source>
        <dbReference type="Proteomes" id="UP001314170"/>
    </source>
</evidence>
<evidence type="ECO:0008006" key="10">
    <source>
        <dbReference type="Google" id="ProtNLM"/>
    </source>
</evidence>
<keyword evidence="9" id="KW-1185">Reference proteome</keyword>
<dbReference type="Pfam" id="PF23247">
    <property type="entry name" value="LRR_RPS2"/>
    <property type="match status" value="1"/>
</dbReference>
<dbReference type="GO" id="GO:0043531">
    <property type="term" value="F:ADP binding"/>
    <property type="evidence" value="ECO:0007669"/>
    <property type="project" value="InterPro"/>
</dbReference>
<dbReference type="Gene3D" id="3.40.50.300">
    <property type="entry name" value="P-loop containing nucleotide triphosphate hydrolases"/>
    <property type="match status" value="1"/>
</dbReference>
<dbReference type="PANTHER" id="PTHR33463:SF198">
    <property type="entry name" value="RPP4C3"/>
    <property type="match status" value="1"/>
</dbReference>
<keyword evidence="4" id="KW-0067">ATP-binding</keyword>
<evidence type="ECO:0000259" key="6">
    <source>
        <dbReference type="Pfam" id="PF00931"/>
    </source>
</evidence>
<reference evidence="8 9" key="1">
    <citation type="submission" date="2024-01" db="EMBL/GenBank/DDBJ databases">
        <authorList>
            <person name="Waweru B."/>
        </authorList>
    </citation>
    <scope>NUCLEOTIDE SEQUENCE [LARGE SCALE GENOMIC DNA]</scope>
</reference>
<dbReference type="InterPro" id="IPR032675">
    <property type="entry name" value="LRR_dom_sf"/>
</dbReference>
<feature type="domain" description="NB-ARC" evidence="6">
    <location>
        <begin position="167"/>
        <end position="325"/>
    </location>
</feature>
<dbReference type="PRINTS" id="PR00364">
    <property type="entry name" value="DISEASERSIST"/>
</dbReference>
<dbReference type="AlphaFoldDB" id="A0AAV1RVQ7"/>
<evidence type="ECO:0000256" key="3">
    <source>
        <dbReference type="ARBA" id="ARBA00022821"/>
    </source>
</evidence>
<dbReference type="SUPFAM" id="SSF52540">
    <property type="entry name" value="P-loop containing nucleoside triphosphate hydrolases"/>
    <property type="match status" value="1"/>
</dbReference>